<feature type="domain" description="Protein FecR C-terminal" evidence="3">
    <location>
        <begin position="313"/>
        <end position="383"/>
    </location>
</feature>
<dbReference type="Gene3D" id="2.60.120.1440">
    <property type="match status" value="1"/>
</dbReference>
<comment type="caution">
    <text evidence="4">The sequence shown here is derived from an EMBL/GenBank/DDBJ whole genome shotgun (WGS) entry which is preliminary data.</text>
</comment>
<keyword evidence="5" id="KW-1185">Reference proteome</keyword>
<protein>
    <submittedName>
        <fullName evidence="4">FecR family protein</fullName>
    </submittedName>
</protein>
<keyword evidence="1" id="KW-0472">Membrane</keyword>
<evidence type="ECO:0000313" key="4">
    <source>
        <dbReference type="EMBL" id="MFD2790610.1"/>
    </source>
</evidence>
<sequence>MVGLERIFKLSKKLALSIINGDKEALMDLKSELNKNDQDYIIKNLTDKKIGERRRELRKELDRAKALQYRKMTGTRRRRIRFGAIQKVAAVFIGVLGLSYFFYVKSVAIPNEKESLKSDVISLRLEDGSIMEIDPDESTGVIDPYGNIIVKQRPGALKYDQNKDLNELSYNELYVPYGKRYSVILSDGTLVNLNSGSTLKYPVNFIQGTPREVFLKGEAFFSVAKDSLNPFSVFTGELGVKVLGTKFNISSYPEDLDISTVLSEGSVQLYEVKDPMKGSLLTPGHMASWNREGKSISISEVDVSLYTGWIEGELVFKSMSFERIVEKLERSYNVEIINNDEKLNKEIFTASFHVDLESIEQLLDYIKLERPFTYTINNNKIIINP</sequence>
<dbReference type="InterPro" id="IPR006860">
    <property type="entry name" value="FecR"/>
</dbReference>
<dbReference type="Pfam" id="PF04773">
    <property type="entry name" value="FecR"/>
    <property type="match status" value="1"/>
</dbReference>
<dbReference type="PIRSF" id="PIRSF018266">
    <property type="entry name" value="FecR"/>
    <property type="match status" value="1"/>
</dbReference>
<feature type="transmembrane region" description="Helical" evidence="1">
    <location>
        <begin position="80"/>
        <end position="103"/>
    </location>
</feature>
<dbReference type="Pfam" id="PF16344">
    <property type="entry name" value="FecR_C"/>
    <property type="match status" value="1"/>
</dbReference>
<evidence type="ECO:0000256" key="1">
    <source>
        <dbReference type="SAM" id="Phobius"/>
    </source>
</evidence>
<name>A0ABW5VJX8_9FLAO</name>
<dbReference type="EMBL" id="JBHUOK010000030">
    <property type="protein sequence ID" value="MFD2790610.1"/>
    <property type="molecule type" value="Genomic_DNA"/>
</dbReference>
<dbReference type="RefSeq" id="WP_251806688.1">
    <property type="nucleotide sequence ID" value="NZ_CP166679.1"/>
</dbReference>
<evidence type="ECO:0000313" key="5">
    <source>
        <dbReference type="Proteomes" id="UP001597532"/>
    </source>
</evidence>
<dbReference type="InterPro" id="IPR012373">
    <property type="entry name" value="Ferrdict_sens_TM"/>
</dbReference>
<dbReference type="PANTHER" id="PTHR30273">
    <property type="entry name" value="PERIPLASMIC SIGNAL SENSOR AND SIGMA FACTOR ACTIVATOR FECR-RELATED"/>
    <property type="match status" value="1"/>
</dbReference>
<dbReference type="InterPro" id="IPR032508">
    <property type="entry name" value="FecR_C"/>
</dbReference>
<keyword evidence="1" id="KW-0812">Transmembrane</keyword>
<dbReference type="Gene3D" id="3.55.50.30">
    <property type="match status" value="1"/>
</dbReference>
<evidence type="ECO:0000259" key="2">
    <source>
        <dbReference type="Pfam" id="PF04773"/>
    </source>
</evidence>
<reference evidence="5" key="1">
    <citation type="journal article" date="2019" name="Int. J. Syst. Evol. Microbiol.">
        <title>The Global Catalogue of Microorganisms (GCM) 10K type strain sequencing project: providing services to taxonomists for standard genome sequencing and annotation.</title>
        <authorList>
            <consortium name="The Broad Institute Genomics Platform"/>
            <consortium name="The Broad Institute Genome Sequencing Center for Infectious Disease"/>
            <person name="Wu L."/>
            <person name="Ma J."/>
        </authorList>
    </citation>
    <scope>NUCLEOTIDE SEQUENCE [LARGE SCALE GENOMIC DNA]</scope>
    <source>
        <strain evidence="5">KCTC 52924</strain>
    </source>
</reference>
<dbReference type="Proteomes" id="UP001597532">
    <property type="component" value="Unassembled WGS sequence"/>
</dbReference>
<feature type="domain" description="FecR protein" evidence="2">
    <location>
        <begin position="178"/>
        <end position="268"/>
    </location>
</feature>
<accession>A0ABW5VJX8</accession>
<evidence type="ECO:0000259" key="3">
    <source>
        <dbReference type="Pfam" id="PF16344"/>
    </source>
</evidence>
<organism evidence="4 5">
    <name type="scientific">Arenibacter antarcticus</name>
    <dbReference type="NCBI Taxonomy" id="2040469"/>
    <lineage>
        <taxon>Bacteria</taxon>
        <taxon>Pseudomonadati</taxon>
        <taxon>Bacteroidota</taxon>
        <taxon>Flavobacteriia</taxon>
        <taxon>Flavobacteriales</taxon>
        <taxon>Flavobacteriaceae</taxon>
        <taxon>Arenibacter</taxon>
    </lineage>
</organism>
<proteinExistence type="predicted"/>
<keyword evidence="1" id="KW-1133">Transmembrane helix</keyword>
<gene>
    <name evidence="4" type="ORF">ACFS1K_12625</name>
</gene>
<dbReference type="PANTHER" id="PTHR30273:SF2">
    <property type="entry name" value="PROTEIN FECR"/>
    <property type="match status" value="1"/>
</dbReference>